<protein>
    <submittedName>
        <fullName evidence="2">Uncharacterized protein</fullName>
    </submittedName>
</protein>
<reference evidence="2 3" key="1">
    <citation type="submission" date="2024-10" db="EMBL/GenBank/DDBJ databases">
        <title>The Natural Products Discovery Center: Release of the First 8490 Sequenced Strains for Exploring Actinobacteria Biosynthetic Diversity.</title>
        <authorList>
            <person name="Kalkreuter E."/>
            <person name="Kautsar S.A."/>
            <person name="Yang D."/>
            <person name="Bader C.D."/>
            <person name="Teijaro C.N."/>
            <person name="Fluegel L."/>
            <person name="Davis C.M."/>
            <person name="Simpson J.R."/>
            <person name="Lauterbach L."/>
            <person name="Steele A.D."/>
            <person name="Gui C."/>
            <person name="Meng S."/>
            <person name="Li G."/>
            <person name="Viehrig K."/>
            <person name="Ye F."/>
            <person name="Su P."/>
            <person name="Kiefer A.F."/>
            <person name="Nichols A."/>
            <person name="Cepeda A.J."/>
            <person name="Yan W."/>
            <person name="Fan B."/>
            <person name="Jiang Y."/>
            <person name="Adhikari A."/>
            <person name="Zheng C.-J."/>
            <person name="Schuster L."/>
            <person name="Cowan T.M."/>
            <person name="Smanski M.J."/>
            <person name="Chevrette M.G."/>
            <person name="De Carvalho L.P.S."/>
            <person name="Shen B."/>
        </authorList>
    </citation>
    <scope>NUCLEOTIDE SEQUENCE [LARGE SCALE GENOMIC DNA]</scope>
    <source>
        <strain evidence="2 3">NPDC001281</strain>
    </source>
</reference>
<keyword evidence="3" id="KW-1185">Reference proteome</keyword>
<keyword evidence="1" id="KW-1133">Transmembrane helix</keyword>
<evidence type="ECO:0000256" key="1">
    <source>
        <dbReference type="SAM" id="Phobius"/>
    </source>
</evidence>
<proteinExistence type="predicted"/>
<dbReference type="EMBL" id="JBIAXI010000010">
    <property type="protein sequence ID" value="MFF4774939.1"/>
    <property type="molecule type" value="Genomic_DNA"/>
</dbReference>
<dbReference type="RefSeq" id="WP_387343210.1">
    <property type="nucleotide sequence ID" value="NZ_JBIAXI010000010.1"/>
</dbReference>
<feature type="transmembrane region" description="Helical" evidence="1">
    <location>
        <begin position="186"/>
        <end position="207"/>
    </location>
</feature>
<keyword evidence="1" id="KW-0812">Transmembrane</keyword>
<evidence type="ECO:0000313" key="2">
    <source>
        <dbReference type="EMBL" id="MFF4774939.1"/>
    </source>
</evidence>
<comment type="caution">
    <text evidence="2">The sequence shown here is derived from an EMBL/GenBank/DDBJ whole genome shotgun (WGS) entry which is preliminary data.</text>
</comment>
<feature type="transmembrane region" description="Helical" evidence="1">
    <location>
        <begin position="161"/>
        <end position="180"/>
    </location>
</feature>
<accession>A0ABW6VAT0</accession>
<gene>
    <name evidence="2" type="ORF">ACFY05_18975</name>
</gene>
<keyword evidence="1" id="KW-0472">Membrane</keyword>
<sequence length="223" mass="24350">MAAGILQIGDGAAEYRRFQSALPCRSEPAEWDDSSYCHEFRARVTEKVHPHNARGPQPNPRLEVEALDRDRPHKVTFQLERGSSAVAVGDEILVREWEEKVVQIMAAGRWWDTPGIPVDDPTKEVRTAGMFGAVMLLTIAFGVLPRIAARTSAGERRRKTFITVMIPLAVTGLAGIFLGSAGWTRYILVSGGILIVTAAASVGAVLLGTRFPQSFSKIAGRIR</sequence>
<dbReference type="Proteomes" id="UP001602119">
    <property type="component" value="Unassembled WGS sequence"/>
</dbReference>
<name>A0ABW6VAT0_MICFU</name>
<evidence type="ECO:0000313" key="3">
    <source>
        <dbReference type="Proteomes" id="UP001602119"/>
    </source>
</evidence>
<organism evidence="2 3">
    <name type="scientific">Microtetraspora fusca</name>
    <dbReference type="NCBI Taxonomy" id="1997"/>
    <lineage>
        <taxon>Bacteria</taxon>
        <taxon>Bacillati</taxon>
        <taxon>Actinomycetota</taxon>
        <taxon>Actinomycetes</taxon>
        <taxon>Streptosporangiales</taxon>
        <taxon>Streptosporangiaceae</taxon>
        <taxon>Microtetraspora</taxon>
    </lineage>
</organism>
<feature type="transmembrane region" description="Helical" evidence="1">
    <location>
        <begin position="128"/>
        <end position="149"/>
    </location>
</feature>